<name>A0A0G1IHX3_9BACT</name>
<organism evidence="3 4">
    <name type="scientific">Candidatus Gottesmanbacteria bacterium GW2011_GWA1_44_24b</name>
    <dbReference type="NCBI Taxonomy" id="1618437"/>
    <lineage>
        <taxon>Bacteria</taxon>
        <taxon>Candidatus Gottesmaniibacteriota</taxon>
    </lineage>
</organism>
<evidence type="ECO:0000313" key="4">
    <source>
        <dbReference type="Proteomes" id="UP000034521"/>
    </source>
</evidence>
<feature type="transmembrane region" description="Helical" evidence="1">
    <location>
        <begin position="29"/>
        <end position="47"/>
    </location>
</feature>
<comment type="caution">
    <text evidence="3">The sequence shown here is derived from an EMBL/GenBank/DDBJ whole genome shotgun (WGS) entry which is preliminary data.</text>
</comment>
<reference evidence="3 4" key="1">
    <citation type="journal article" date="2015" name="Nature">
        <title>rRNA introns, odd ribosomes, and small enigmatic genomes across a large radiation of phyla.</title>
        <authorList>
            <person name="Brown C.T."/>
            <person name="Hug L.A."/>
            <person name="Thomas B.C."/>
            <person name="Sharon I."/>
            <person name="Castelle C.J."/>
            <person name="Singh A."/>
            <person name="Wilkins M.J."/>
            <person name="Williams K.H."/>
            <person name="Banfield J.F."/>
        </authorList>
    </citation>
    <scope>NUCLEOTIDE SEQUENCE [LARGE SCALE GENOMIC DNA]</scope>
</reference>
<evidence type="ECO:0000313" key="3">
    <source>
        <dbReference type="EMBL" id="KKT58966.1"/>
    </source>
</evidence>
<dbReference type="Proteomes" id="UP000034521">
    <property type="component" value="Unassembled WGS sequence"/>
</dbReference>
<dbReference type="InterPro" id="IPR028096">
    <property type="entry name" value="EfeO_Cupredoxin"/>
</dbReference>
<gene>
    <name evidence="3" type="ORF">UW52_C0054G0005</name>
</gene>
<feature type="domain" description="EfeO-type cupredoxin-like" evidence="2">
    <location>
        <begin position="39"/>
        <end position="146"/>
    </location>
</feature>
<evidence type="ECO:0000256" key="1">
    <source>
        <dbReference type="SAM" id="Phobius"/>
    </source>
</evidence>
<evidence type="ECO:0000259" key="2">
    <source>
        <dbReference type="Pfam" id="PF13473"/>
    </source>
</evidence>
<protein>
    <recommendedName>
        <fullName evidence="2">EfeO-type cupredoxin-like domain-containing protein</fullName>
    </recommendedName>
</protein>
<dbReference type="Pfam" id="PF13473">
    <property type="entry name" value="Cupredoxin_1"/>
    <property type="match status" value="1"/>
</dbReference>
<keyword evidence="1" id="KW-1133">Transmembrane helix</keyword>
<dbReference type="Gene3D" id="2.60.40.420">
    <property type="entry name" value="Cupredoxins - blue copper proteins"/>
    <property type="match status" value="1"/>
</dbReference>
<accession>A0A0G1IHX3</accession>
<dbReference type="AlphaFoldDB" id="A0A0G1IHX3"/>
<keyword evidence="1" id="KW-0812">Transmembrane</keyword>
<dbReference type="InterPro" id="IPR008972">
    <property type="entry name" value="Cupredoxin"/>
</dbReference>
<dbReference type="EMBL" id="LCIQ01000054">
    <property type="protein sequence ID" value="KKT58966.1"/>
    <property type="molecule type" value="Genomic_DNA"/>
</dbReference>
<proteinExistence type="predicted"/>
<dbReference type="SUPFAM" id="SSF49503">
    <property type="entry name" value="Cupredoxins"/>
    <property type="match status" value="1"/>
</dbReference>
<keyword evidence="1" id="KW-0472">Membrane</keyword>
<sequence>MSQCVIVKKSVPIGNKVLKKCYHHTMDKIIVTAGGLAVIVGMYWFFFGKKSGEAGSGFAREETKSTWNIHVEGGYKPNTITINQGKPATLTFIRTDSNRCLEEIIFPDYKIKEYLPLNIPITITLPPKKKGVSGFYCGMNMFHGRIRIV</sequence>